<dbReference type="NCBIfam" id="NF001862">
    <property type="entry name" value="PRK00601.1"/>
    <property type="match status" value="1"/>
</dbReference>
<evidence type="ECO:0000256" key="3">
    <source>
        <dbReference type="ARBA" id="ARBA00011233"/>
    </source>
</evidence>
<keyword evidence="6" id="KW-0460">Magnesium</keyword>
<dbReference type="InterPro" id="IPR008181">
    <property type="entry name" value="dUTPase"/>
</dbReference>
<dbReference type="SUPFAM" id="SSF51283">
    <property type="entry name" value="dUTPase-like"/>
    <property type="match status" value="1"/>
</dbReference>
<dbReference type="Proteomes" id="UP000268162">
    <property type="component" value="Unassembled WGS sequence"/>
</dbReference>
<feature type="region of interest" description="Disordered" evidence="7">
    <location>
        <begin position="125"/>
        <end position="147"/>
    </location>
</feature>
<feature type="compositionally biased region" description="Gly residues" evidence="7">
    <location>
        <begin position="133"/>
        <end position="147"/>
    </location>
</feature>
<dbReference type="UniPathway" id="UPA00610">
    <property type="reaction ID" value="UER00666"/>
</dbReference>
<dbReference type="Gene3D" id="2.70.40.10">
    <property type="match status" value="1"/>
</dbReference>
<dbReference type="GO" id="GO:0000287">
    <property type="term" value="F:magnesium ion binding"/>
    <property type="evidence" value="ECO:0007669"/>
    <property type="project" value="UniProtKB-UniRule"/>
</dbReference>
<dbReference type="InterPro" id="IPR029054">
    <property type="entry name" value="dUTPase-like"/>
</dbReference>
<comment type="subunit">
    <text evidence="3 6">Homotrimer.</text>
</comment>
<comment type="function">
    <text evidence="6">Involved in nucleotide metabolism via production of dUMP, the immediate precursor of thymidine nucleotides, and decreases the intracellular concentration of dUTP so that uracil cannot be incorporated into DNA.</text>
</comment>
<evidence type="ECO:0000256" key="7">
    <source>
        <dbReference type="SAM" id="MobiDB-lite"/>
    </source>
</evidence>
<comment type="similarity">
    <text evidence="2 6">Belongs to the dUTPase family.</text>
</comment>
<dbReference type="GO" id="GO:0046081">
    <property type="term" value="P:dUTP catabolic process"/>
    <property type="evidence" value="ECO:0007669"/>
    <property type="project" value="UniProtKB-UniRule"/>
</dbReference>
<protein>
    <recommendedName>
        <fullName evidence="6">Deoxyuridine 5'-triphosphate nucleotidohydrolase</fullName>
        <shortName evidence="6">dUTPase</shortName>
        <ecNumber evidence="6">3.6.1.23</ecNumber>
    </recommendedName>
    <alternativeName>
        <fullName evidence="6">dUTP pyrophosphatase</fullName>
    </alternativeName>
</protein>
<dbReference type="InterPro" id="IPR036157">
    <property type="entry name" value="dUTPase-like_sf"/>
</dbReference>
<evidence type="ECO:0000256" key="5">
    <source>
        <dbReference type="ARBA" id="ARBA00023080"/>
    </source>
</evidence>
<evidence type="ECO:0000256" key="6">
    <source>
        <dbReference type="RuleBase" id="RU367024"/>
    </source>
</evidence>
<organism evidence="9 10">
    <name type="scientific">Dimargaris cristalligena</name>
    <dbReference type="NCBI Taxonomy" id="215637"/>
    <lineage>
        <taxon>Eukaryota</taxon>
        <taxon>Fungi</taxon>
        <taxon>Fungi incertae sedis</taxon>
        <taxon>Zoopagomycota</taxon>
        <taxon>Kickxellomycotina</taxon>
        <taxon>Dimargaritomycetes</taxon>
        <taxon>Dimargaritales</taxon>
        <taxon>Dimargaritaceae</taxon>
        <taxon>Dimargaris</taxon>
    </lineage>
</organism>
<keyword evidence="5 6" id="KW-0546">Nucleotide metabolism</keyword>
<dbReference type="PANTHER" id="PTHR11241">
    <property type="entry name" value="DEOXYURIDINE 5'-TRIPHOSPHATE NUCLEOTIDOHYDROLASE"/>
    <property type="match status" value="1"/>
</dbReference>
<evidence type="ECO:0000256" key="1">
    <source>
        <dbReference type="ARBA" id="ARBA00005142"/>
    </source>
</evidence>
<evidence type="ECO:0000313" key="10">
    <source>
        <dbReference type="Proteomes" id="UP000268162"/>
    </source>
</evidence>
<dbReference type="EC" id="3.6.1.23" evidence="6"/>
<evidence type="ECO:0000259" key="8">
    <source>
        <dbReference type="Pfam" id="PF00692"/>
    </source>
</evidence>
<name>A0A4V1J4D8_9FUNG</name>
<dbReference type="InterPro" id="IPR033704">
    <property type="entry name" value="dUTPase_trimeric"/>
</dbReference>
<evidence type="ECO:0000313" key="9">
    <source>
        <dbReference type="EMBL" id="RKP35209.1"/>
    </source>
</evidence>
<dbReference type="NCBIfam" id="TIGR00576">
    <property type="entry name" value="dut"/>
    <property type="match status" value="1"/>
</dbReference>
<dbReference type="GO" id="GO:0006226">
    <property type="term" value="P:dUMP biosynthetic process"/>
    <property type="evidence" value="ECO:0007669"/>
    <property type="project" value="UniProtKB-UniRule"/>
</dbReference>
<dbReference type="PANTHER" id="PTHR11241:SF0">
    <property type="entry name" value="DEOXYURIDINE 5'-TRIPHOSPHATE NUCLEOTIDOHYDROLASE"/>
    <property type="match status" value="1"/>
</dbReference>
<evidence type="ECO:0000256" key="4">
    <source>
        <dbReference type="ARBA" id="ARBA00022801"/>
    </source>
</evidence>
<comment type="catalytic activity">
    <reaction evidence="6">
        <text>dUTP + H2O = dUMP + diphosphate + H(+)</text>
        <dbReference type="Rhea" id="RHEA:10248"/>
        <dbReference type="ChEBI" id="CHEBI:15377"/>
        <dbReference type="ChEBI" id="CHEBI:15378"/>
        <dbReference type="ChEBI" id="CHEBI:33019"/>
        <dbReference type="ChEBI" id="CHEBI:61555"/>
        <dbReference type="ChEBI" id="CHEBI:246422"/>
        <dbReference type="EC" id="3.6.1.23"/>
    </reaction>
</comment>
<feature type="domain" description="dUTPase-like" evidence="8">
    <location>
        <begin position="13"/>
        <end position="141"/>
    </location>
</feature>
<accession>A0A4V1J4D8</accession>
<gene>
    <name evidence="9" type="ORF">BJ085DRAFT_19140</name>
</gene>
<sequence length="147" mass="15508">MNSLLRIVRVHAKARVPIRSTPGAAGYDLCSAVDTTIAPNSRGLVNTGLIIQVPQGTYGRVAPRSGLTLKHFIDTGAGVIDEDYRGELKVVLFNFGDQPFHIRTGDRIAQLILEKIMTPGVIEVPTLDSTDRGSGGFGSTGGSGTSS</sequence>
<comment type="cofactor">
    <cofactor evidence="6">
        <name>Mg(2+)</name>
        <dbReference type="ChEBI" id="CHEBI:18420"/>
    </cofactor>
</comment>
<proteinExistence type="inferred from homology"/>
<dbReference type="AlphaFoldDB" id="A0A4V1J4D8"/>
<keyword evidence="4 6" id="KW-0378">Hydrolase</keyword>
<dbReference type="CDD" id="cd07557">
    <property type="entry name" value="trimeric_dUTPase"/>
    <property type="match status" value="1"/>
</dbReference>
<dbReference type="EMBL" id="ML002932">
    <property type="protein sequence ID" value="RKP35209.1"/>
    <property type="molecule type" value="Genomic_DNA"/>
</dbReference>
<evidence type="ECO:0000256" key="2">
    <source>
        <dbReference type="ARBA" id="ARBA00006581"/>
    </source>
</evidence>
<dbReference type="STRING" id="215637.A0A4V1J4D8"/>
<comment type="pathway">
    <text evidence="1 6">Pyrimidine metabolism; dUMP biosynthesis; dUMP from dCTP (dUTP route): step 2/2.</text>
</comment>
<keyword evidence="6" id="KW-0479">Metal-binding</keyword>
<keyword evidence="10" id="KW-1185">Reference proteome</keyword>
<dbReference type="GO" id="GO:0004170">
    <property type="term" value="F:dUTP diphosphatase activity"/>
    <property type="evidence" value="ECO:0007669"/>
    <property type="project" value="UniProtKB-UniRule"/>
</dbReference>
<dbReference type="Pfam" id="PF00692">
    <property type="entry name" value="dUTPase"/>
    <property type="match status" value="1"/>
</dbReference>
<reference evidence="10" key="1">
    <citation type="journal article" date="2018" name="Nat. Microbiol.">
        <title>Leveraging single-cell genomics to expand the fungal tree of life.</title>
        <authorList>
            <person name="Ahrendt S.R."/>
            <person name="Quandt C.A."/>
            <person name="Ciobanu D."/>
            <person name="Clum A."/>
            <person name="Salamov A."/>
            <person name="Andreopoulos B."/>
            <person name="Cheng J.F."/>
            <person name="Woyke T."/>
            <person name="Pelin A."/>
            <person name="Henrissat B."/>
            <person name="Reynolds N.K."/>
            <person name="Benny G.L."/>
            <person name="Smith M.E."/>
            <person name="James T.Y."/>
            <person name="Grigoriev I.V."/>
        </authorList>
    </citation>
    <scope>NUCLEOTIDE SEQUENCE [LARGE SCALE GENOMIC DNA]</scope>
    <source>
        <strain evidence="10">RSA 468</strain>
    </source>
</reference>